<gene>
    <name evidence="1" type="ORF">G4V63_21690</name>
</gene>
<evidence type="ECO:0000313" key="1">
    <source>
        <dbReference type="EMBL" id="NGX97721.1"/>
    </source>
</evidence>
<keyword evidence="2" id="KW-1185">Reference proteome</keyword>
<reference evidence="1" key="1">
    <citation type="submission" date="2020-02" db="EMBL/GenBank/DDBJ databases">
        <title>Draft genome sequence of Candidatus Afipia apatlaquensis IBT-C3, a potential strain for decolorization of textile dyes.</title>
        <authorList>
            <person name="Sanchez-Reyes A."/>
            <person name="Breton-Deval L."/>
            <person name="Mangelson H."/>
            <person name="Sanchez-Flores A."/>
        </authorList>
    </citation>
    <scope>NUCLEOTIDE SEQUENCE [LARGE SCALE GENOMIC DNA]</scope>
    <source>
        <strain evidence="1">IBT-C3</strain>
    </source>
</reference>
<proteinExistence type="predicted"/>
<dbReference type="Proteomes" id="UP000480266">
    <property type="component" value="Unassembled WGS sequence"/>
</dbReference>
<comment type="caution">
    <text evidence="1">The sequence shown here is derived from an EMBL/GenBank/DDBJ whole genome shotgun (WGS) entry which is preliminary data.</text>
</comment>
<accession>A0A7C9RII0</accession>
<sequence length="148" mass="15129">MRFEVKPSIVWLAVIAFVAVAIPATSSLAQVPGYVRVKFAKASLMAGGGAGSGVLTYRGRDYRFRISGVSMGVAAGASVSRLEGWASGIVQVSDFAGTYSSVGGGGALVGGFGGVQLRNEKGVTIALQGPRAGMEFATNLSVIRISLK</sequence>
<evidence type="ECO:0008006" key="3">
    <source>
        <dbReference type="Google" id="ProtNLM"/>
    </source>
</evidence>
<organism evidence="1 2">
    <name type="scientific">Candidatus Afipia apatlaquensis</name>
    <dbReference type="NCBI Taxonomy" id="2712852"/>
    <lineage>
        <taxon>Bacteria</taxon>
        <taxon>Pseudomonadati</taxon>
        <taxon>Pseudomonadota</taxon>
        <taxon>Alphaproteobacteria</taxon>
        <taxon>Hyphomicrobiales</taxon>
        <taxon>Nitrobacteraceae</taxon>
        <taxon>Afipia</taxon>
    </lineage>
</organism>
<dbReference type="AlphaFoldDB" id="A0A7C9RII0"/>
<protein>
    <recommendedName>
        <fullName evidence="3">DUF1134 domain-containing protein</fullName>
    </recommendedName>
</protein>
<name>A0A7C9RII0_9BRAD</name>
<evidence type="ECO:0000313" key="2">
    <source>
        <dbReference type="Proteomes" id="UP000480266"/>
    </source>
</evidence>
<dbReference type="EMBL" id="JAAMRR010001105">
    <property type="protein sequence ID" value="NGX97721.1"/>
    <property type="molecule type" value="Genomic_DNA"/>
</dbReference>